<name>A0A2P4SRX1_BAMTH</name>
<evidence type="ECO:0000313" key="2">
    <source>
        <dbReference type="Proteomes" id="UP000237246"/>
    </source>
</evidence>
<accession>A0A2P4SRX1</accession>
<evidence type="ECO:0000313" key="1">
    <source>
        <dbReference type="EMBL" id="POI26845.1"/>
    </source>
</evidence>
<organism evidence="1 2">
    <name type="scientific">Bambusicola thoracicus</name>
    <name type="common">Chinese bamboo-partridge</name>
    <name type="synonym">Perdix thoracica</name>
    <dbReference type="NCBI Taxonomy" id="9083"/>
    <lineage>
        <taxon>Eukaryota</taxon>
        <taxon>Metazoa</taxon>
        <taxon>Chordata</taxon>
        <taxon>Craniata</taxon>
        <taxon>Vertebrata</taxon>
        <taxon>Euteleostomi</taxon>
        <taxon>Archelosauria</taxon>
        <taxon>Archosauria</taxon>
        <taxon>Dinosauria</taxon>
        <taxon>Saurischia</taxon>
        <taxon>Theropoda</taxon>
        <taxon>Coelurosauria</taxon>
        <taxon>Aves</taxon>
        <taxon>Neognathae</taxon>
        <taxon>Galloanserae</taxon>
        <taxon>Galliformes</taxon>
        <taxon>Phasianidae</taxon>
        <taxon>Perdicinae</taxon>
        <taxon>Bambusicola</taxon>
    </lineage>
</organism>
<reference evidence="1 2" key="1">
    <citation type="submission" date="2018-01" db="EMBL/GenBank/DDBJ databases">
        <title>Comparison of the Chinese Bamboo Partridge and Red Junglefowl genome sequences highlights the importance of demography in genome evolution.</title>
        <authorList>
            <person name="Tiley G.P."/>
            <person name="Kimball R.T."/>
            <person name="Braun E.L."/>
            <person name="Burleigh J.G."/>
        </authorList>
    </citation>
    <scope>NUCLEOTIDE SEQUENCE [LARGE SCALE GENOMIC DNA]</scope>
    <source>
        <strain evidence="1">RTK389</strain>
        <tissue evidence="1">Blood</tissue>
    </source>
</reference>
<feature type="non-terminal residue" evidence="1">
    <location>
        <position position="1"/>
    </location>
</feature>
<dbReference type="EMBL" id="PPHD01026622">
    <property type="protein sequence ID" value="POI26845.1"/>
    <property type="molecule type" value="Genomic_DNA"/>
</dbReference>
<sequence length="118" mass="13156">EDSSIKCRIRSWSHRIHDETEQLSGRRAGGIHTVVRVSGEGRGFCFVQQLVRRYWVALWHPKSWKSWDAAQIPWAARGHGPAIAFCCHHAPTCPGTMALDAPTRSHQISVLIAEASSS</sequence>
<gene>
    <name evidence="1" type="ORF">CIB84_009406</name>
</gene>
<dbReference type="Proteomes" id="UP000237246">
    <property type="component" value="Unassembled WGS sequence"/>
</dbReference>
<proteinExistence type="predicted"/>
<dbReference type="AlphaFoldDB" id="A0A2P4SRX1"/>
<keyword evidence="2" id="KW-1185">Reference proteome</keyword>
<protein>
    <submittedName>
        <fullName evidence="1">Uncharacterized protein</fullName>
    </submittedName>
</protein>
<comment type="caution">
    <text evidence="1">The sequence shown here is derived from an EMBL/GenBank/DDBJ whole genome shotgun (WGS) entry which is preliminary data.</text>
</comment>